<dbReference type="PROSITE" id="PS00028">
    <property type="entry name" value="ZINC_FINGER_C2H2_1"/>
    <property type="match status" value="1"/>
</dbReference>
<dbReference type="InterPro" id="IPR041661">
    <property type="entry name" value="ZN622/Rei1/Reh1_Znf-C2H2"/>
</dbReference>
<keyword evidence="6" id="KW-0863">Zinc-finger</keyword>
<dbReference type="GO" id="GO:0030687">
    <property type="term" value="C:preribosome, large subunit precursor"/>
    <property type="evidence" value="ECO:0007669"/>
    <property type="project" value="TreeGrafter"/>
</dbReference>
<accession>A0A5M8PV47</accession>
<feature type="compositionally biased region" description="Polar residues" evidence="9">
    <location>
        <begin position="491"/>
        <end position="502"/>
    </location>
</feature>
<dbReference type="EMBL" id="VXIT01000004">
    <property type="protein sequence ID" value="KAA6413452.1"/>
    <property type="molecule type" value="Genomic_DNA"/>
</dbReference>
<proteinExistence type="inferred from homology"/>
<dbReference type="OrthoDB" id="19329at2759"/>
<dbReference type="InterPro" id="IPR040025">
    <property type="entry name" value="Znf622/Rei1/Reh1"/>
</dbReference>
<keyword evidence="3" id="KW-0690">Ribosome biogenesis</keyword>
<name>A0A5M8PV47_9LECA</name>
<feature type="region of interest" description="Disordered" evidence="9">
    <location>
        <begin position="490"/>
        <end position="570"/>
    </location>
</feature>
<feature type="compositionally biased region" description="Basic and acidic residues" evidence="9">
    <location>
        <begin position="526"/>
        <end position="546"/>
    </location>
</feature>
<dbReference type="SMART" id="SM00451">
    <property type="entry name" value="ZnF_U1"/>
    <property type="match status" value="2"/>
</dbReference>
<evidence type="ECO:0000256" key="7">
    <source>
        <dbReference type="ARBA" id="ARBA00022833"/>
    </source>
</evidence>
<evidence type="ECO:0000256" key="5">
    <source>
        <dbReference type="ARBA" id="ARBA00022737"/>
    </source>
</evidence>
<feature type="domain" description="C2H2-type" evidence="10">
    <location>
        <begin position="30"/>
        <end position="52"/>
    </location>
</feature>
<comment type="similarity">
    <text evidence="8">Belongs to the REI1 family.</text>
</comment>
<feature type="region of interest" description="Disordered" evidence="9">
    <location>
        <begin position="365"/>
        <end position="393"/>
    </location>
</feature>
<comment type="subcellular location">
    <subcellularLocation>
        <location evidence="1">Cytoplasm</location>
    </subcellularLocation>
</comment>
<feature type="compositionally biased region" description="Basic and acidic residues" evidence="9">
    <location>
        <begin position="554"/>
        <end position="570"/>
    </location>
</feature>
<dbReference type="SUPFAM" id="SSF57667">
    <property type="entry name" value="beta-beta-alpha zinc fingers"/>
    <property type="match status" value="3"/>
</dbReference>
<dbReference type="InterPro" id="IPR022755">
    <property type="entry name" value="Znf_C2H2_jaz"/>
</dbReference>
<evidence type="ECO:0000313" key="12">
    <source>
        <dbReference type="Proteomes" id="UP000324767"/>
    </source>
</evidence>
<feature type="region of interest" description="Disordered" evidence="9">
    <location>
        <begin position="115"/>
        <end position="225"/>
    </location>
</feature>
<dbReference type="AlphaFoldDB" id="A0A5M8PV47"/>
<keyword evidence="2" id="KW-0963">Cytoplasm</keyword>
<sequence length="570" mass="63691">MATITATRLTSSTPQTAPVFNTAQTHPFTCNTCQVAFRNSDLQRGHMRSDWHRYNLKRRVASLPPLSSEVFAEKVLTAQASSSAAAAKASFEKVCTACQKTYYSENAYQNHLGSQKHRLRAAAHKRGDLGPREDETGSVMSSTISLGEPIETASVGTNDPEAEAEFSEVVNGIKEASLEERKGEPVSRRPTRPHHSSNEDRPEHPLSQSVTEADTTSSSATPNPSEVALPNHCLFCNYESPTFKLDVMHMTKHHGLFIPEQTYLVDLEGLIGYLQRKITEFHECLYCHKVKGSTSSIQTHMKDKGHCMIAFDEEEDMIEVGQFYDFSSTYSDFGEDDHDTDMGDSNAKSHRGVKLGCKRSEALKTVASGSDGDPEMQDGEENGDGWETDSSVSSLDSEDLIAVPIDHTHAFERLPMHRHHSHTDPRPHRTVDGFHSHAHSHHAVFHSDYELHLPSGRTAGHRSLSRYYRQNLHNYPTAAEQMERRMIADTTADSDSEGQASVQGEGRGRQIATRANGGLGMIGVSDAKKREVRAVEKRERKREQRARQQYQWGVDKRGNSQKHFRDPLLQ</sequence>
<gene>
    <name evidence="11" type="ORF">FRX48_03198</name>
</gene>
<dbReference type="Proteomes" id="UP000324767">
    <property type="component" value="Unassembled WGS sequence"/>
</dbReference>
<dbReference type="InterPro" id="IPR013087">
    <property type="entry name" value="Znf_C2H2_type"/>
</dbReference>
<evidence type="ECO:0000256" key="2">
    <source>
        <dbReference type="ARBA" id="ARBA00022490"/>
    </source>
</evidence>
<feature type="compositionally biased region" description="Basic and acidic residues" evidence="9">
    <location>
        <begin position="176"/>
        <end position="187"/>
    </location>
</feature>
<dbReference type="Pfam" id="PF12171">
    <property type="entry name" value="zf-C2H2_jaz"/>
    <property type="match status" value="1"/>
</dbReference>
<protein>
    <recommendedName>
        <fullName evidence="10">C2H2-type domain-containing protein</fullName>
    </recommendedName>
</protein>
<keyword evidence="4" id="KW-0479">Metal-binding</keyword>
<evidence type="ECO:0000256" key="3">
    <source>
        <dbReference type="ARBA" id="ARBA00022517"/>
    </source>
</evidence>
<evidence type="ECO:0000256" key="1">
    <source>
        <dbReference type="ARBA" id="ARBA00004496"/>
    </source>
</evidence>
<feature type="compositionally biased region" description="Acidic residues" evidence="9">
    <location>
        <begin position="372"/>
        <end position="387"/>
    </location>
</feature>
<comment type="caution">
    <text evidence="11">The sequence shown here is derived from an EMBL/GenBank/DDBJ whole genome shotgun (WGS) entry which is preliminary data.</text>
</comment>
<reference evidence="11 12" key="1">
    <citation type="submission" date="2019-09" db="EMBL/GenBank/DDBJ databases">
        <title>The hologenome of the rock-dwelling lichen Lasallia pustulata.</title>
        <authorList>
            <person name="Greshake Tzovaras B."/>
            <person name="Segers F."/>
            <person name="Bicker A."/>
            <person name="Dal Grande F."/>
            <person name="Otte J."/>
            <person name="Hankeln T."/>
            <person name="Schmitt I."/>
            <person name="Ebersberger I."/>
        </authorList>
    </citation>
    <scope>NUCLEOTIDE SEQUENCE [LARGE SCALE GENOMIC DNA]</scope>
    <source>
        <strain evidence="11">A1-1</strain>
    </source>
</reference>
<dbReference type="GO" id="GO:0008270">
    <property type="term" value="F:zinc ion binding"/>
    <property type="evidence" value="ECO:0007669"/>
    <property type="project" value="UniProtKB-KW"/>
</dbReference>
<evidence type="ECO:0000259" key="10">
    <source>
        <dbReference type="PROSITE" id="PS00028"/>
    </source>
</evidence>
<feature type="compositionally biased region" description="Basic and acidic residues" evidence="9">
    <location>
        <begin position="125"/>
        <end position="135"/>
    </location>
</feature>
<evidence type="ECO:0000313" key="11">
    <source>
        <dbReference type="EMBL" id="KAA6413452.1"/>
    </source>
</evidence>
<keyword evidence="7" id="KW-0862">Zinc</keyword>
<feature type="compositionally biased region" description="Basic residues" evidence="9">
    <location>
        <begin position="115"/>
        <end position="124"/>
    </location>
</feature>
<dbReference type="InterPro" id="IPR036236">
    <property type="entry name" value="Znf_C2H2_sf"/>
</dbReference>
<dbReference type="PANTHER" id="PTHR13182:SF8">
    <property type="entry name" value="CYTOPLASMIC 60S SUBUNIT BIOGENESIS FACTOR ZNF622"/>
    <property type="match status" value="1"/>
</dbReference>
<evidence type="ECO:0000256" key="9">
    <source>
        <dbReference type="SAM" id="MobiDB-lite"/>
    </source>
</evidence>
<evidence type="ECO:0000256" key="4">
    <source>
        <dbReference type="ARBA" id="ARBA00022723"/>
    </source>
</evidence>
<dbReference type="PANTHER" id="PTHR13182">
    <property type="entry name" value="ZINC FINGER PROTEIN 622"/>
    <property type="match status" value="1"/>
</dbReference>
<feature type="compositionally biased region" description="Polar residues" evidence="9">
    <location>
        <begin position="206"/>
        <end position="224"/>
    </location>
</feature>
<keyword evidence="5" id="KW-0677">Repeat</keyword>
<dbReference type="GO" id="GO:0003676">
    <property type="term" value="F:nucleic acid binding"/>
    <property type="evidence" value="ECO:0007669"/>
    <property type="project" value="InterPro"/>
</dbReference>
<dbReference type="GO" id="GO:0042273">
    <property type="term" value="P:ribosomal large subunit biogenesis"/>
    <property type="evidence" value="ECO:0007669"/>
    <property type="project" value="TreeGrafter"/>
</dbReference>
<dbReference type="InterPro" id="IPR003604">
    <property type="entry name" value="Matrin/U1-like-C_Znf_C2H2"/>
</dbReference>
<dbReference type="GO" id="GO:0005737">
    <property type="term" value="C:cytoplasm"/>
    <property type="evidence" value="ECO:0007669"/>
    <property type="project" value="UniProtKB-SubCell"/>
</dbReference>
<organism evidence="11 12">
    <name type="scientific">Lasallia pustulata</name>
    <dbReference type="NCBI Taxonomy" id="136370"/>
    <lineage>
        <taxon>Eukaryota</taxon>
        <taxon>Fungi</taxon>
        <taxon>Dikarya</taxon>
        <taxon>Ascomycota</taxon>
        <taxon>Pezizomycotina</taxon>
        <taxon>Lecanoromycetes</taxon>
        <taxon>OSLEUM clade</taxon>
        <taxon>Umbilicariomycetidae</taxon>
        <taxon>Umbilicariales</taxon>
        <taxon>Umbilicariaceae</taxon>
        <taxon>Lasallia</taxon>
    </lineage>
</organism>
<evidence type="ECO:0000256" key="8">
    <source>
        <dbReference type="ARBA" id="ARBA00034126"/>
    </source>
</evidence>
<evidence type="ECO:0000256" key="6">
    <source>
        <dbReference type="ARBA" id="ARBA00022771"/>
    </source>
</evidence>
<dbReference type="SMART" id="SM00355">
    <property type="entry name" value="ZnF_C2H2"/>
    <property type="match status" value="4"/>
</dbReference>
<dbReference type="Pfam" id="PF12756">
    <property type="entry name" value="zf-C2H2_2"/>
    <property type="match status" value="1"/>
</dbReference>